<gene>
    <name evidence="2" type="ORF">FRZ32_03505</name>
</gene>
<dbReference type="EMBL" id="VOQQ01000001">
    <property type="protein sequence ID" value="TXC62810.1"/>
    <property type="molecule type" value="Genomic_DNA"/>
</dbReference>
<name>A0A5C6TRJ4_9SPHN</name>
<keyword evidence="3" id="KW-1185">Reference proteome</keyword>
<reference evidence="2 3" key="1">
    <citation type="journal article" date="2015" name="J. Microbiol.">
        <title>Sphingosinicella ginsenosidimutans sp. nov., with ginsenoside converting activity.</title>
        <authorList>
            <person name="Kim J.K."/>
            <person name="Kang M.S."/>
            <person name="Park S.C."/>
            <person name="Kim K.M."/>
            <person name="Choi K."/>
            <person name="Yoon M.H."/>
            <person name="Im W.T."/>
        </authorList>
    </citation>
    <scope>NUCLEOTIDE SEQUENCE [LARGE SCALE GENOMIC DNA]</scope>
    <source>
        <strain evidence="2 3">BS-11</strain>
    </source>
</reference>
<evidence type="ECO:0000313" key="2">
    <source>
        <dbReference type="EMBL" id="TXC62810.1"/>
    </source>
</evidence>
<comment type="caution">
    <text evidence="2">The sequence shown here is derived from an EMBL/GenBank/DDBJ whole genome shotgun (WGS) entry which is preliminary data.</text>
</comment>
<protein>
    <submittedName>
        <fullName evidence="2">Uncharacterized protein</fullName>
    </submittedName>
</protein>
<sequence>MRIGTLLVAALIVSPISSCGTSLATSGILSAQAAVDGGGLAAMVTAGLVIAFMATLVSVLFVLAALVVLALPLTVALDKIGASPLVRDLALLAIVAGASALLYPVSLDWYQGEGWIFPIYAAVAGLVWIAALRWIDRRKQAVDQAASAPTGTEPA</sequence>
<dbReference type="AlphaFoldDB" id="A0A5C6TRJ4"/>
<organism evidence="2 3">
    <name type="scientific">Allosphingosinicella ginsenosidimutans</name>
    <dbReference type="NCBI Taxonomy" id="1176539"/>
    <lineage>
        <taxon>Bacteria</taxon>
        <taxon>Pseudomonadati</taxon>
        <taxon>Pseudomonadota</taxon>
        <taxon>Alphaproteobacteria</taxon>
        <taxon>Sphingomonadales</taxon>
        <taxon>Sphingomonadaceae</taxon>
        <taxon>Allosphingosinicella</taxon>
    </lineage>
</organism>
<feature type="transmembrane region" description="Helical" evidence="1">
    <location>
        <begin position="85"/>
        <end position="103"/>
    </location>
</feature>
<keyword evidence="1" id="KW-0812">Transmembrane</keyword>
<accession>A0A5C6TRJ4</accession>
<keyword evidence="1" id="KW-1133">Transmembrane helix</keyword>
<feature type="transmembrane region" description="Helical" evidence="1">
    <location>
        <begin position="41"/>
        <end position="73"/>
    </location>
</feature>
<dbReference type="Proteomes" id="UP000321249">
    <property type="component" value="Unassembled WGS sequence"/>
</dbReference>
<keyword evidence="1" id="KW-0472">Membrane</keyword>
<evidence type="ECO:0000256" key="1">
    <source>
        <dbReference type="SAM" id="Phobius"/>
    </source>
</evidence>
<dbReference type="RefSeq" id="WP_147042197.1">
    <property type="nucleotide sequence ID" value="NZ_BAABIR010000002.1"/>
</dbReference>
<proteinExistence type="predicted"/>
<evidence type="ECO:0000313" key="3">
    <source>
        <dbReference type="Proteomes" id="UP000321249"/>
    </source>
</evidence>
<feature type="transmembrane region" description="Helical" evidence="1">
    <location>
        <begin position="115"/>
        <end position="135"/>
    </location>
</feature>